<comment type="similarity">
    <text evidence="1">Belongs to the N(4)/N(6)-methyltransferase family.</text>
</comment>
<dbReference type="InterPro" id="IPR002941">
    <property type="entry name" value="DNA_methylase_N4/N6"/>
</dbReference>
<keyword evidence="5" id="KW-0680">Restriction system</keyword>
<dbReference type="SUPFAM" id="SSF53335">
    <property type="entry name" value="S-adenosyl-L-methionine-dependent methyltransferases"/>
    <property type="match status" value="1"/>
</dbReference>
<evidence type="ECO:0000256" key="1">
    <source>
        <dbReference type="ARBA" id="ARBA00006594"/>
    </source>
</evidence>
<name>A0A2X0Q3Q1_LACHE</name>
<keyword evidence="4" id="KW-0949">S-adenosyl-L-methionine</keyword>
<dbReference type="PRINTS" id="PR00506">
    <property type="entry name" value="D21N6MTFRASE"/>
</dbReference>
<dbReference type="Gene3D" id="3.40.50.150">
    <property type="entry name" value="Vaccinia Virus protein VP39"/>
    <property type="match status" value="1"/>
</dbReference>
<dbReference type="InterPro" id="IPR002052">
    <property type="entry name" value="DNA_methylase_N6_adenine_CS"/>
</dbReference>
<dbReference type="GO" id="GO:0032259">
    <property type="term" value="P:methylation"/>
    <property type="evidence" value="ECO:0007669"/>
    <property type="project" value="UniProtKB-KW"/>
</dbReference>
<dbReference type="RefSeq" id="WP_236744775.1">
    <property type="nucleotide sequence ID" value="NZ_BLYU01000340.1"/>
</dbReference>
<evidence type="ECO:0000256" key="2">
    <source>
        <dbReference type="ARBA" id="ARBA00022603"/>
    </source>
</evidence>
<protein>
    <submittedName>
        <fullName evidence="6">Uncharacterized protein</fullName>
    </submittedName>
</protein>
<reference evidence="6" key="1">
    <citation type="submission" date="2018-01" db="EMBL/GenBank/DDBJ databases">
        <authorList>
            <person name="Gaut B.S."/>
            <person name="Morton B.R."/>
            <person name="Clegg M.T."/>
            <person name="Duvall M.R."/>
        </authorList>
    </citation>
    <scope>NUCLEOTIDE SEQUENCE</scope>
    <source>
        <strain evidence="6">Lactobacillus helveticus</strain>
    </source>
</reference>
<accession>A0A2X0Q3Q1</accession>
<dbReference type="PIRSF" id="PIRSF015855">
    <property type="entry name" value="TypeIII_Mtase_mKpnI"/>
    <property type="match status" value="1"/>
</dbReference>
<sequence length="638" mass="73890">MNEQKFNPLTPNFKTEAAKKIAALFPEVVADGQIDIDALEDLISPDTEDEESNEKYEFTWRGKKQAKMIANSSTQDTTLIADKDKSQDWDETKNVYVEGDNLEVLKLLQKAYSEKIKMVYIDPPYNRGHDFIYKDNFTNSYNNYLKETGQIDENGQKTTTSPESNGRFHTDWLNMMYPRLKLARNLLRDDGVIFISIDDNEAVNLRKICDEIFGEVNFVAQLAVQLNPRGRNLDVFMAKTIEYVLVYVKNYNNLSAIKGIPKTGKMIAEYNKEDEKGKFREIGLRNRNQSYNPQTRPNLYYPLYVDPNTKKVSTVKTNQNTIEIWPETTDGVKTCWTWMKDKVNSENDLIIAEQTSNGWRIFRKDYLFKNGKISTTLVKTLWNDKEYNNDYGKRAIKDLFGKNIMSFPKSPALIKKMIDIGTDNDSIVLDFFSGSATTAQAVLEKNVEDNGKRKFIMIQLPEKINISTKDGKAAYQMGFRTIPQMAEERIRRVSNNIDDKQVDTGFRVFHLSKSTIRQWDENPDMFKKQLELIHSPFTQESTNDQRALEIAIKEGINLETNPVVDEKNYHFVSDDKEVFVVLGNYSEDLLRELDKQRKLSNATVVLKEMDDGSEIKFNIIEELKQEPELNDHFVLEWL</sequence>
<dbReference type="GO" id="GO:0003677">
    <property type="term" value="F:DNA binding"/>
    <property type="evidence" value="ECO:0007669"/>
    <property type="project" value="InterPro"/>
</dbReference>
<evidence type="ECO:0000256" key="3">
    <source>
        <dbReference type="ARBA" id="ARBA00022679"/>
    </source>
</evidence>
<keyword evidence="2" id="KW-0489">Methyltransferase</keyword>
<evidence type="ECO:0000313" key="6">
    <source>
        <dbReference type="EMBL" id="SPB26677.1"/>
    </source>
</evidence>
<evidence type="ECO:0000256" key="4">
    <source>
        <dbReference type="ARBA" id="ARBA00022691"/>
    </source>
</evidence>
<dbReference type="Pfam" id="PF01555">
    <property type="entry name" value="N6_N4_Mtase"/>
    <property type="match status" value="1"/>
</dbReference>
<dbReference type="PROSITE" id="PS00092">
    <property type="entry name" value="N6_MTASE"/>
    <property type="match status" value="1"/>
</dbReference>
<dbReference type="InterPro" id="IPR029063">
    <property type="entry name" value="SAM-dependent_MTases_sf"/>
</dbReference>
<dbReference type="InterPro" id="IPR002295">
    <property type="entry name" value="N4/N6-MTase_EcoPI_Mod-like"/>
</dbReference>
<dbReference type="AlphaFoldDB" id="A0A2X0Q3Q1"/>
<organism evidence="6">
    <name type="scientific">Lactobacillus helveticus</name>
    <name type="common">Lactobacillus suntoryeus</name>
    <dbReference type="NCBI Taxonomy" id="1587"/>
    <lineage>
        <taxon>Bacteria</taxon>
        <taxon>Bacillati</taxon>
        <taxon>Bacillota</taxon>
        <taxon>Bacilli</taxon>
        <taxon>Lactobacillales</taxon>
        <taxon>Lactobacillaceae</taxon>
        <taxon>Lactobacillus</taxon>
    </lineage>
</organism>
<dbReference type="EMBL" id="OGTV01000101">
    <property type="protein sequence ID" value="SPB26677.1"/>
    <property type="molecule type" value="Genomic_DNA"/>
</dbReference>
<proteinExistence type="inferred from homology"/>
<dbReference type="GO" id="GO:0009307">
    <property type="term" value="P:DNA restriction-modification system"/>
    <property type="evidence" value="ECO:0007669"/>
    <property type="project" value="UniProtKB-KW"/>
</dbReference>
<gene>
    <name evidence="6" type="ORF">BDKNPLJD_01994</name>
</gene>
<keyword evidence="3" id="KW-0808">Transferase</keyword>
<dbReference type="GO" id="GO:0008170">
    <property type="term" value="F:N-methyltransferase activity"/>
    <property type="evidence" value="ECO:0007669"/>
    <property type="project" value="InterPro"/>
</dbReference>
<evidence type="ECO:0000256" key="5">
    <source>
        <dbReference type="ARBA" id="ARBA00022747"/>
    </source>
</evidence>